<accession>A0AAE0TNJ5</accession>
<organism evidence="1 2">
    <name type="scientific">Recurvomyces mirabilis</name>
    <dbReference type="NCBI Taxonomy" id="574656"/>
    <lineage>
        <taxon>Eukaryota</taxon>
        <taxon>Fungi</taxon>
        <taxon>Dikarya</taxon>
        <taxon>Ascomycota</taxon>
        <taxon>Pezizomycotina</taxon>
        <taxon>Dothideomycetes</taxon>
        <taxon>Dothideomycetidae</taxon>
        <taxon>Mycosphaerellales</taxon>
        <taxon>Teratosphaeriaceae</taxon>
        <taxon>Recurvomyces</taxon>
    </lineage>
</organism>
<name>A0AAE0TNJ5_9PEZI</name>
<dbReference type="EMBL" id="JAUTXT010000052">
    <property type="protein sequence ID" value="KAK3670693.1"/>
    <property type="molecule type" value="Genomic_DNA"/>
</dbReference>
<proteinExistence type="predicted"/>
<evidence type="ECO:0000313" key="2">
    <source>
        <dbReference type="Proteomes" id="UP001274830"/>
    </source>
</evidence>
<reference evidence="1" key="1">
    <citation type="submission" date="2023-07" db="EMBL/GenBank/DDBJ databases">
        <title>Black Yeasts Isolated from many extreme environments.</title>
        <authorList>
            <person name="Coleine C."/>
            <person name="Stajich J.E."/>
            <person name="Selbmann L."/>
        </authorList>
    </citation>
    <scope>NUCLEOTIDE SEQUENCE</scope>
    <source>
        <strain evidence="1">CCFEE 5485</strain>
    </source>
</reference>
<sequence>MTANSRCLEHNPDHQAVDVYYQDHRAASYHAVVHALAASDAAALAAPADDARAYYEDISSASAIRQGDHWFMGEAYIHGLMRGEVFDEGSGASLKTYMLV</sequence>
<dbReference type="Proteomes" id="UP001274830">
    <property type="component" value="Unassembled WGS sequence"/>
</dbReference>
<dbReference type="AlphaFoldDB" id="A0AAE0TNJ5"/>
<keyword evidence="2" id="KW-1185">Reference proteome</keyword>
<evidence type="ECO:0000313" key="1">
    <source>
        <dbReference type="EMBL" id="KAK3670693.1"/>
    </source>
</evidence>
<gene>
    <name evidence="1" type="ORF">LTR78_009385</name>
</gene>
<protein>
    <submittedName>
        <fullName evidence="1">Uncharacterized protein</fullName>
    </submittedName>
</protein>
<comment type="caution">
    <text evidence="1">The sequence shown here is derived from an EMBL/GenBank/DDBJ whole genome shotgun (WGS) entry which is preliminary data.</text>
</comment>